<dbReference type="EC" id="2.5.1.18" evidence="4"/>
<dbReference type="GO" id="GO:0005829">
    <property type="term" value="C:cytosol"/>
    <property type="evidence" value="ECO:0007669"/>
    <property type="project" value="UniProtKB-SubCell"/>
</dbReference>
<dbReference type="FunFam" id="3.40.30.10:FF:000044">
    <property type="entry name" value="Glutathione S-transferase GSTU6"/>
    <property type="match status" value="1"/>
</dbReference>
<dbReference type="FunFam" id="1.20.1050.10:FF:000016">
    <property type="entry name" value="Glutathione S-transferase U9"/>
    <property type="match status" value="1"/>
</dbReference>
<dbReference type="InterPro" id="IPR010987">
    <property type="entry name" value="Glutathione-S-Trfase_C-like"/>
</dbReference>
<accession>A0A3S3M9X6</accession>
<evidence type="ECO:0000259" key="5">
    <source>
        <dbReference type="PROSITE" id="PS50404"/>
    </source>
</evidence>
<dbReference type="STRING" id="337451.A0A3S3M9X6"/>
<keyword evidence="1 4" id="KW-0808">Transferase</keyword>
<dbReference type="PROSITE" id="PS50404">
    <property type="entry name" value="GST_NTER"/>
    <property type="match status" value="1"/>
</dbReference>
<dbReference type="PROSITE" id="PS50405">
    <property type="entry name" value="GST_CTER"/>
    <property type="match status" value="1"/>
</dbReference>
<organism evidence="7 8">
    <name type="scientific">Cinnamomum micranthum f. kanehirae</name>
    <dbReference type="NCBI Taxonomy" id="337451"/>
    <lineage>
        <taxon>Eukaryota</taxon>
        <taxon>Viridiplantae</taxon>
        <taxon>Streptophyta</taxon>
        <taxon>Embryophyta</taxon>
        <taxon>Tracheophyta</taxon>
        <taxon>Spermatophyta</taxon>
        <taxon>Magnoliopsida</taxon>
        <taxon>Magnoliidae</taxon>
        <taxon>Laurales</taxon>
        <taxon>Lauraceae</taxon>
        <taxon>Cinnamomum</taxon>
    </lineage>
</organism>
<evidence type="ECO:0000256" key="1">
    <source>
        <dbReference type="ARBA" id="ARBA00022679"/>
    </source>
</evidence>
<dbReference type="SUPFAM" id="SSF47616">
    <property type="entry name" value="GST C-terminal domain-like"/>
    <property type="match status" value="1"/>
</dbReference>
<reference evidence="7 8" key="1">
    <citation type="journal article" date="2019" name="Nat. Plants">
        <title>Stout camphor tree genome fills gaps in understanding of flowering plant genome evolution.</title>
        <authorList>
            <person name="Chaw S.M."/>
            <person name="Liu Y.C."/>
            <person name="Wu Y.W."/>
            <person name="Wang H.Y."/>
            <person name="Lin C.I."/>
            <person name="Wu C.S."/>
            <person name="Ke H.M."/>
            <person name="Chang L.Y."/>
            <person name="Hsu C.Y."/>
            <person name="Yang H.T."/>
            <person name="Sudianto E."/>
            <person name="Hsu M.H."/>
            <person name="Wu K.P."/>
            <person name="Wang L.N."/>
            <person name="Leebens-Mack J.H."/>
            <person name="Tsai I.J."/>
        </authorList>
    </citation>
    <scope>NUCLEOTIDE SEQUENCE [LARGE SCALE GENOMIC DNA]</scope>
    <source>
        <strain evidence="8">cv. Chaw 1501</strain>
        <tissue evidence="7">Young leaves</tissue>
    </source>
</reference>
<comment type="function">
    <text evidence="4">Is involved in the conjugation of reduced glutathione to a wide number of exogenous and endogenous hydrophobic electrophiles.</text>
</comment>
<dbReference type="CDD" id="cd03058">
    <property type="entry name" value="GST_N_Tau"/>
    <property type="match status" value="1"/>
</dbReference>
<dbReference type="SFLD" id="SFLDG01152">
    <property type="entry name" value="Main.3:_Omega-_and_Tau-like"/>
    <property type="match status" value="1"/>
</dbReference>
<evidence type="ECO:0000313" key="8">
    <source>
        <dbReference type="Proteomes" id="UP000283530"/>
    </source>
</evidence>
<dbReference type="Gene3D" id="3.40.30.10">
    <property type="entry name" value="Glutaredoxin"/>
    <property type="match status" value="1"/>
</dbReference>
<evidence type="ECO:0000256" key="4">
    <source>
        <dbReference type="RuleBase" id="RU369102"/>
    </source>
</evidence>
<dbReference type="InterPro" id="IPR036249">
    <property type="entry name" value="Thioredoxin-like_sf"/>
</dbReference>
<dbReference type="PANTHER" id="PTHR11260:SF615">
    <property type="entry name" value="GLUTATHIONE S-TRANSFERASE U17"/>
    <property type="match status" value="1"/>
</dbReference>
<evidence type="ECO:0000259" key="6">
    <source>
        <dbReference type="PROSITE" id="PS50405"/>
    </source>
</evidence>
<evidence type="ECO:0000256" key="2">
    <source>
        <dbReference type="ARBA" id="ARBA00025743"/>
    </source>
</evidence>
<dbReference type="CDD" id="cd03185">
    <property type="entry name" value="GST_C_Tau"/>
    <property type="match status" value="1"/>
</dbReference>
<name>A0A3S3M9X6_9MAGN</name>
<dbReference type="InterPro" id="IPR045074">
    <property type="entry name" value="GST_C_Tau"/>
</dbReference>
<dbReference type="GO" id="GO:0004364">
    <property type="term" value="F:glutathione transferase activity"/>
    <property type="evidence" value="ECO:0007669"/>
    <property type="project" value="UniProtKB-UniRule"/>
</dbReference>
<evidence type="ECO:0000313" key="7">
    <source>
        <dbReference type="EMBL" id="RWR72614.1"/>
    </source>
</evidence>
<comment type="subcellular location">
    <subcellularLocation>
        <location evidence="4">Cytoplasm</location>
        <location evidence="4">Cytosol</location>
    </subcellularLocation>
</comment>
<protein>
    <recommendedName>
        <fullName evidence="4">Glutathione S-transferase</fullName>
        <ecNumber evidence="4">2.5.1.18</ecNumber>
    </recommendedName>
</protein>
<feature type="domain" description="GST C-terminal" evidence="6">
    <location>
        <begin position="90"/>
        <end position="212"/>
    </location>
</feature>
<comment type="catalytic activity">
    <reaction evidence="3 4">
        <text>RX + glutathione = an S-substituted glutathione + a halide anion + H(+)</text>
        <dbReference type="Rhea" id="RHEA:16437"/>
        <dbReference type="ChEBI" id="CHEBI:15378"/>
        <dbReference type="ChEBI" id="CHEBI:16042"/>
        <dbReference type="ChEBI" id="CHEBI:17792"/>
        <dbReference type="ChEBI" id="CHEBI:57925"/>
        <dbReference type="ChEBI" id="CHEBI:90779"/>
        <dbReference type="EC" id="2.5.1.18"/>
    </reaction>
</comment>
<proteinExistence type="inferred from homology"/>
<comment type="similarity">
    <text evidence="2">Belongs to the GST superfamily. Tau family.</text>
</comment>
<dbReference type="InterPro" id="IPR040079">
    <property type="entry name" value="Glutathione_S-Trfase"/>
</dbReference>
<dbReference type="SFLD" id="SFLDG00358">
    <property type="entry name" value="Main_(cytGST)"/>
    <property type="match status" value="1"/>
</dbReference>
<dbReference type="SUPFAM" id="SSF52833">
    <property type="entry name" value="Thioredoxin-like"/>
    <property type="match status" value="1"/>
</dbReference>
<evidence type="ECO:0000256" key="3">
    <source>
        <dbReference type="ARBA" id="ARBA00047960"/>
    </source>
</evidence>
<dbReference type="AlphaFoldDB" id="A0A3S3M9X6"/>
<dbReference type="InterPro" id="IPR004045">
    <property type="entry name" value="Glutathione_S-Trfase_N"/>
</dbReference>
<dbReference type="EMBL" id="QPKB01000001">
    <property type="protein sequence ID" value="RWR72614.1"/>
    <property type="molecule type" value="Genomic_DNA"/>
</dbReference>
<dbReference type="GO" id="GO:0006749">
    <property type="term" value="P:glutathione metabolic process"/>
    <property type="evidence" value="ECO:0007669"/>
    <property type="project" value="InterPro"/>
</dbReference>
<feature type="domain" description="GST N-terminal" evidence="5">
    <location>
        <begin position="5"/>
        <end position="84"/>
    </location>
</feature>
<comment type="caution">
    <text evidence="7">The sequence shown here is derived from an EMBL/GenBank/DDBJ whole genome shotgun (WGS) entry which is preliminary data.</text>
</comment>
<dbReference type="Gene3D" id="1.20.1050.10">
    <property type="match status" value="1"/>
</dbReference>
<keyword evidence="8" id="KW-1185">Reference proteome</keyword>
<dbReference type="Pfam" id="PF13410">
    <property type="entry name" value="GST_C_2"/>
    <property type="match status" value="1"/>
</dbReference>
<dbReference type="InterPro" id="IPR045073">
    <property type="entry name" value="Omega/Tau-like"/>
</dbReference>
<dbReference type="SFLD" id="SFLDS00019">
    <property type="entry name" value="Glutathione_Transferase_(cytos"/>
    <property type="match status" value="1"/>
</dbReference>
<dbReference type="Pfam" id="PF13417">
    <property type="entry name" value="GST_N_3"/>
    <property type="match status" value="1"/>
</dbReference>
<dbReference type="Proteomes" id="UP000283530">
    <property type="component" value="Unassembled WGS sequence"/>
</dbReference>
<keyword evidence="4" id="KW-0963">Cytoplasm</keyword>
<dbReference type="PANTHER" id="PTHR11260">
    <property type="entry name" value="GLUTATHIONE S-TRANSFERASE, GST, SUPERFAMILY, GST DOMAIN CONTAINING"/>
    <property type="match status" value="1"/>
</dbReference>
<gene>
    <name evidence="7" type="ORF">CKAN_00085000</name>
</gene>
<dbReference type="InterPro" id="IPR036282">
    <property type="entry name" value="Glutathione-S-Trfase_C_sf"/>
</dbReference>
<dbReference type="OrthoDB" id="4951845at2759"/>
<sequence>MAMGGVVKLLGTWTSPYAMRPSIALNLKSVQYEFLQDPYGSNRSLLHEYNPVYKKIPVLIHNQRPICESMVIIQYIEDVWPTGPSLFPIDPYDRAIARFWTAYIDDKLFPSLTGVGRGEPGAIEQAVTVFRHLEENFEKCSKGKSFFNGDTIGLLDIALGCFLPWTRATESILGMKLFDPAKMPHLEGWAERFCADDAVKKVMPSTEKMVEYGKMLHAKYNPAPN</sequence>
<dbReference type="GO" id="GO:0009407">
    <property type="term" value="P:toxin catabolic process"/>
    <property type="evidence" value="ECO:0007669"/>
    <property type="project" value="UniProtKB-ARBA"/>
</dbReference>